<evidence type="ECO:0000313" key="2">
    <source>
        <dbReference type="EMBL" id="OCF46545.1"/>
    </source>
</evidence>
<dbReference type="Proteomes" id="UP000094020">
    <property type="component" value="Chromosome 9"/>
</dbReference>
<dbReference type="RefSeq" id="XP_019007764.1">
    <property type="nucleotide sequence ID" value="XM_019159092.1"/>
</dbReference>
<keyword evidence="4" id="KW-1185">Reference proteome</keyword>
<dbReference type="EMBL" id="KI894016">
    <property type="protein sequence ID" value="OCF46545.1"/>
    <property type="molecule type" value="Genomic_DNA"/>
</dbReference>
<feature type="region of interest" description="Disordered" evidence="1">
    <location>
        <begin position="29"/>
        <end position="48"/>
    </location>
</feature>
<evidence type="ECO:0000256" key="1">
    <source>
        <dbReference type="SAM" id="MobiDB-lite"/>
    </source>
</evidence>
<organism evidence="2">
    <name type="scientific">Kwoniella pini CBS 10737</name>
    <dbReference type="NCBI Taxonomy" id="1296096"/>
    <lineage>
        <taxon>Eukaryota</taxon>
        <taxon>Fungi</taxon>
        <taxon>Dikarya</taxon>
        <taxon>Basidiomycota</taxon>
        <taxon>Agaricomycotina</taxon>
        <taxon>Tremellomycetes</taxon>
        <taxon>Tremellales</taxon>
        <taxon>Cryptococcaceae</taxon>
        <taxon>Kwoniella</taxon>
    </lineage>
</organism>
<accession>A0A1B9HTE8</accession>
<sequence>MQSVLESAKSVVDTTTNLVSNVIQSTGLTNQSNHHQHNEENFHKNSSLSPNSIINEIKKIDSEGLDIFENDNVKHDILVKINKLAKEDIKHGLKELNSLDLIGPNGIKKGIDYYHPLRYFTVNRPLGIDYIGEIEIENVRVHKAGLGNSPTFHSIDTRPSEEGGAVFKTGDPLKWFDY</sequence>
<dbReference type="OrthoDB" id="2429551at2759"/>
<evidence type="ECO:0000313" key="4">
    <source>
        <dbReference type="Proteomes" id="UP000094020"/>
    </source>
</evidence>
<gene>
    <name evidence="2" type="ORF">I206_07398</name>
    <name evidence="3" type="ORF">I206_106713</name>
</gene>
<dbReference type="KEGG" id="kpin:30175767"/>
<reference evidence="3" key="4">
    <citation type="submission" date="2024-02" db="EMBL/GenBank/DDBJ databases">
        <title>Comparative genomics of Cryptococcus and Kwoniella reveals pathogenesis evolution and contrasting modes of karyotype evolution via chromosome fusion or intercentromeric recombination.</title>
        <authorList>
            <person name="Coelho M.A."/>
            <person name="David-Palma M."/>
            <person name="Shea T."/>
            <person name="Bowers K."/>
            <person name="McGinley-Smith S."/>
            <person name="Mohammad A.W."/>
            <person name="Gnirke A."/>
            <person name="Yurkov A.M."/>
            <person name="Nowrousian M."/>
            <person name="Sun S."/>
            <person name="Cuomo C.A."/>
            <person name="Heitman J."/>
        </authorList>
    </citation>
    <scope>NUCLEOTIDE SEQUENCE</scope>
    <source>
        <strain evidence="3">CBS 10737</strain>
    </source>
</reference>
<name>A0A1B9HTE8_9TREE</name>
<reference evidence="3" key="2">
    <citation type="submission" date="2013-07" db="EMBL/GenBank/DDBJ databases">
        <authorList>
            <consortium name="The Broad Institute Genome Sequencing Platform"/>
            <person name="Cuomo C."/>
            <person name="Litvintseva A."/>
            <person name="Chen Y."/>
            <person name="Heitman J."/>
            <person name="Sun S."/>
            <person name="Springer D."/>
            <person name="Dromer F."/>
            <person name="Young S.K."/>
            <person name="Zeng Q."/>
            <person name="Gargeya S."/>
            <person name="Fitzgerald M."/>
            <person name="Abouelleil A."/>
            <person name="Alvarado L."/>
            <person name="Berlin A.M."/>
            <person name="Chapman S.B."/>
            <person name="Dewar J."/>
            <person name="Goldberg J."/>
            <person name="Griggs A."/>
            <person name="Gujja S."/>
            <person name="Hansen M."/>
            <person name="Howarth C."/>
            <person name="Imamovic A."/>
            <person name="Larimer J."/>
            <person name="McCowan C."/>
            <person name="Murphy C."/>
            <person name="Pearson M."/>
            <person name="Priest M."/>
            <person name="Roberts A."/>
            <person name="Saif S."/>
            <person name="Shea T."/>
            <person name="Sykes S."/>
            <person name="Wortman J."/>
            <person name="Nusbaum C."/>
            <person name="Birren B."/>
        </authorList>
    </citation>
    <scope>NUCLEOTIDE SEQUENCE</scope>
    <source>
        <strain evidence="3">CBS 10737</strain>
    </source>
</reference>
<evidence type="ECO:0000313" key="3">
    <source>
        <dbReference type="EMBL" id="WWC72749.1"/>
    </source>
</evidence>
<dbReference type="AlphaFoldDB" id="A0A1B9HTE8"/>
<reference evidence="2" key="1">
    <citation type="submission" date="2013-07" db="EMBL/GenBank/DDBJ databases">
        <title>The Genome Sequence of Cryptococcus pinus CBS10737.</title>
        <authorList>
            <consortium name="The Broad Institute Genome Sequencing Platform"/>
            <person name="Cuomo C."/>
            <person name="Litvintseva A."/>
            <person name="Chen Y."/>
            <person name="Heitman J."/>
            <person name="Sun S."/>
            <person name="Springer D."/>
            <person name="Dromer F."/>
            <person name="Young S.K."/>
            <person name="Zeng Q."/>
            <person name="Gargeya S."/>
            <person name="Fitzgerald M."/>
            <person name="Abouelleil A."/>
            <person name="Alvarado L."/>
            <person name="Berlin A.M."/>
            <person name="Chapman S.B."/>
            <person name="Dewar J."/>
            <person name="Goldberg J."/>
            <person name="Griggs A."/>
            <person name="Gujja S."/>
            <person name="Hansen M."/>
            <person name="Howarth C."/>
            <person name="Imamovic A."/>
            <person name="Larimer J."/>
            <person name="McCowan C."/>
            <person name="Murphy C."/>
            <person name="Pearson M."/>
            <person name="Priest M."/>
            <person name="Roberts A."/>
            <person name="Saif S."/>
            <person name="Shea T."/>
            <person name="Sykes S."/>
            <person name="Wortman J."/>
            <person name="Nusbaum C."/>
            <person name="Birren B."/>
        </authorList>
    </citation>
    <scope>NUCLEOTIDE SEQUENCE [LARGE SCALE GENOMIC DNA]</scope>
    <source>
        <strain evidence="2">CBS 10737</strain>
    </source>
</reference>
<dbReference type="GeneID" id="30175767"/>
<protein>
    <submittedName>
        <fullName evidence="2">Uncharacterized protein</fullName>
    </submittedName>
</protein>
<dbReference type="EMBL" id="CP144527">
    <property type="protein sequence ID" value="WWC72749.1"/>
    <property type="molecule type" value="Genomic_DNA"/>
</dbReference>
<proteinExistence type="predicted"/>
<reference evidence="2" key="3">
    <citation type="submission" date="2016-07" db="EMBL/GenBank/DDBJ databases">
        <title>Evolution of pathogenesis and genome organization in the Tremellales.</title>
        <authorList>
            <person name="Cuomo C."/>
            <person name="Litvintseva A."/>
            <person name="Heitman J."/>
            <person name="Chen Y."/>
            <person name="Sun S."/>
            <person name="Springer D."/>
            <person name="Dromer F."/>
            <person name="Young S."/>
            <person name="Zeng Q."/>
            <person name="Chapman S."/>
            <person name="Gujja S."/>
            <person name="Saif S."/>
            <person name="Birren B."/>
        </authorList>
    </citation>
    <scope>NUCLEOTIDE SEQUENCE</scope>
    <source>
        <strain evidence="2">CBS 10737</strain>
    </source>
</reference>